<reference evidence="1 2" key="1">
    <citation type="journal article" date="2018" name="Nat. Ecol. Evol.">
        <title>Pezizomycetes genomes reveal the molecular basis of ectomycorrhizal truffle lifestyle.</title>
        <authorList>
            <person name="Murat C."/>
            <person name="Payen T."/>
            <person name="Noel B."/>
            <person name="Kuo A."/>
            <person name="Morin E."/>
            <person name="Chen J."/>
            <person name="Kohler A."/>
            <person name="Krizsan K."/>
            <person name="Balestrini R."/>
            <person name="Da Silva C."/>
            <person name="Montanini B."/>
            <person name="Hainaut M."/>
            <person name="Levati E."/>
            <person name="Barry K.W."/>
            <person name="Belfiori B."/>
            <person name="Cichocki N."/>
            <person name="Clum A."/>
            <person name="Dockter R.B."/>
            <person name="Fauchery L."/>
            <person name="Guy J."/>
            <person name="Iotti M."/>
            <person name="Le Tacon F."/>
            <person name="Lindquist E.A."/>
            <person name="Lipzen A."/>
            <person name="Malagnac F."/>
            <person name="Mello A."/>
            <person name="Molinier V."/>
            <person name="Miyauchi S."/>
            <person name="Poulain J."/>
            <person name="Riccioni C."/>
            <person name="Rubini A."/>
            <person name="Sitrit Y."/>
            <person name="Splivallo R."/>
            <person name="Traeger S."/>
            <person name="Wang M."/>
            <person name="Zifcakova L."/>
            <person name="Wipf D."/>
            <person name="Zambonelli A."/>
            <person name="Paolocci F."/>
            <person name="Nowrousian M."/>
            <person name="Ottonello S."/>
            <person name="Baldrian P."/>
            <person name="Spatafora J.W."/>
            <person name="Henrissat B."/>
            <person name="Nagy L.G."/>
            <person name="Aury J.M."/>
            <person name="Wincker P."/>
            <person name="Grigoriev I.V."/>
            <person name="Bonfante P."/>
            <person name="Martin F.M."/>
        </authorList>
    </citation>
    <scope>NUCLEOTIDE SEQUENCE [LARGE SCALE GENOMIC DNA]</scope>
    <source>
        <strain evidence="1 2">RN42</strain>
    </source>
</reference>
<dbReference type="AlphaFoldDB" id="A0A3N4IDU0"/>
<sequence length="720" mass="82288">MNKRKLSDEQAKDVQNGKRGDRPHYGLRLFLTGAEILWTIFWKKGEGIRDVVERPVGYVESPRTDPFTTPDESFELILAPPSSNTSKTGFDTTTKLLDLTKAPGWLQALEDSDRIRLKGCFLPGQLIHNETQCIIILQAYERIFEALVGDGIATSSGGNAMIVGDSGTGKSTALDYFLFRRLLKGLPTVFRNDIGIWLFTDEGVLWKEEEVTMKLLELGPLGKLNPGSAVWILWDDEGPNSPKMEFEGIGLRGSRFEALKSDFRFIFAPRLKRESPDDLGLWDSLWQPSCYHLNTWLWEELITLKYMFKFPIFGYQYKGPGVTEEVFVARLHIIYMRYGGVPARIFITGHADRAQGDSFLKNLTCHTNNALVRQMQPLPSLPVSYPVSELDLFTTTKIPPEKVGQRLPLGFQGYLDMEREAKTYFCASLHASLLIRNWSGCTYLGPYPYLTHARDYFPLELPKCSPHAYKPPPKFFEDVAFEQLCHILATAATFHDLSMFQAPQDGNTGSLRKTFFGFQELTDEEILATYKSLRLEKFIRPASKPTRVRYTSINHLESLIKSNDHIGTYFYACHRPFSAPSAFLLFEVSPKEEGQPPQRRPALIFHTTESSHPIDAQEVRRFWDILPDSSRPSGQDRDFGLLVFICHESNYDGFEEQNWVREASSTSQIKDKFVQIKLCFGKEKIAYNWDVVQSCRDNWGVYWEELRNSVGSVETEPRGW</sequence>
<proteinExistence type="predicted"/>
<dbReference type="Proteomes" id="UP000275078">
    <property type="component" value="Unassembled WGS sequence"/>
</dbReference>
<dbReference type="OrthoDB" id="5365583at2759"/>
<name>A0A3N4IDU0_ASCIM</name>
<gene>
    <name evidence="1" type="ORF">BJ508DRAFT_413791</name>
</gene>
<accession>A0A3N4IDU0</accession>
<dbReference type="EMBL" id="ML119668">
    <property type="protein sequence ID" value="RPA82858.1"/>
    <property type="molecule type" value="Genomic_DNA"/>
</dbReference>
<protein>
    <submittedName>
        <fullName evidence="1">Uncharacterized protein</fullName>
    </submittedName>
</protein>
<evidence type="ECO:0000313" key="2">
    <source>
        <dbReference type="Proteomes" id="UP000275078"/>
    </source>
</evidence>
<keyword evidence="2" id="KW-1185">Reference proteome</keyword>
<evidence type="ECO:0000313" key="1">
    <source>
        <dbReference type="EMBL" id="RPA82858.1"/>
    </source>
</evidence>
<organism evidence="1 2">
    <name type="scientific">Ascobolus immersus RN42</name>
    <dbReference type="NCBI Taxonomy" id="1160509"/>
    <lineage>
        <taxon>Eukaryota</taxon>
        <taxon>Fungi</taxon>
        <taxon>Dikarya</taxon>
        <taxon>Ascomycota</taxon>
        <taxon>Pezizomycotina</taxon>
        <taxon>Pezizomycetes</taxon>
        <taxon>Pezizales</taxon>
        <taxon>Ascobolaceae</taxon>
        <taxon>Ascobolus</taxon>
    </lineage>
</organism>